<accession>T1JFH7</accession>
<dbReference type="EMBL" id="JH432163">
    <property type="status" value="NOT_ANNOTATED_CDS"/>
    <property type="molecule type" value="Genomic_DNA"/>
</dbReference>
<organism evidence="14 15">
    <name type="scientific">Strigamia maritima</name>
    <name type="common">European centipede</name>
    <name type="synonym">Geophilus maritimus</name>
    <dbReference type="NCBI Taxonomy" id="126957"/>
    <lineage>
        <taxon>Eukaryota</taxon>
        <taxon>Metazoa</taxon>
        <taxon>Ecdysozoa</taxon>
        <taxon>Arthropoda</taxon>
        <taxon>Myriapoda</taxon>
        <taxon>Chilopoda</taxon>
        <taxon>Pleurostigmophora</taxon>
        <taxon>Geophilomorpha</taxon>
        <taxon>Linotaeniidae</taxon>
        <taxon>Strigamia</taxon>
    </lineage>
</organism>
<evidence type="ECO:0000259" key="13">
    <source>
        <dbReference type="PROSITE" id="PS52035"/>
    </source>
</evidence>
<evidence type="ECO:0000256" key="3">
    <source>
        <dbReference type="ARBA" id="ARBA00022645"/>
    </source>
</evidence>
<dbReference type="SUPFAM" id="SSF54897">
    <property type="entry name" value="Protease propeptides/inhibitors"/>
    <property type="match status" value="1"/>
</dbReference>
<name>T1JFH7_STRMM</name>
<reference evidence="14" key="2">
    <citation type="submission" date="2015-02" db="UniProtKB">
        <authorList>
            <consortium name="EnsemblMetazoa"/>
        </authorList>
    </citation>
    <scope>IDENTIFICATION</scope>
</reference>
<evidence type="ECO:0000256" key="5">
    <source>
        <dbReference type="ARBA" id="ARBA00022723"/>
    </source>
</evidence>
<evidence type="ECO:0000256" key="6">
    <source>
        <dbReference type="ARBA" id="ARBA00022729"/>
    </source>
</evidence>
<dbReference type="SMR" id="T1JFH7"/>
<keyword evidence="15" id="KW-1185">Reference proteome</keyword>
<keyword evidence="6 12" id="KW-0732">Signal</keyword>
<evidence type="ECO:0000256" key="2">
    <source>
        <dbReference type="ARBA" id="ARBA00005988"/>
    </source>
</evidence>
<dbReference type="Gene3D" id="3.30.70.340">
    <property type="entry name" value="Metallocarboxypeptidase-like"/>
    <property type="match status" value="1"/>
</dbReference>
<dbReference type="GO" id="GO:0008270">
    <property type="term" value="F:zinc ion binding"/>
    <property type="evidence" value="ECO:0007669"/>
    <property type="project" value="InterPro"/>
</dbReference>
<keyword evidence="7" id="KW-0378">Hydrolase</keyword>
<dbReference type="PROSITE" id="PS52035">
    <property type="entry name" value="PEPTIDASE_M14"/>
    <property type="match status" value="1"/>
</dbReference>
<dbReference type="PANTHER" id="PTHR11705">
    <property type="entry name" value="PROTEASE FAMILY M14 CARBOXYPEPTIDASE A,B"/>
    <property type="match status" value="1"/>
</dbReference>
<dbReference type="STRING" id="126957.T1JFH7"/>
<dbReference type="GO" id="GO:0004181">
    <property type="term" value="F:metallocarboxypeptidase activity"/>
    <property type="evidence" value="ECO:0007669"/>
    <property type="project" value="InterPro"/>
</dbReference>
<dbReference type="PANTHER" id="PTHR11705:SF91">
    <property type="entry name" value="FI01817P-RELATED"/>
    <property type="match status" value="1"/>
</dbReference>
<evidence type="ECO:0000256" key="12">
    <source>
        <dbReference type="SAM" id="SignalP"/>
    </source>
</evidence>
<keyword evidence="3" id="KW-0121">Carboxypeptidase</keyword>
<protein>
    <recommendedName>
        <fullName evidence="13">Peptidase M14 domain-containing protein</fullName>
    </recommendedName>
</protein>
<comment type="similarity">
    <text evidence="2 11">Belongs to the peptidase M14 family.</text>
</comment>
<dbReference type="eggNOG" id="KOG2650">
    <property type="taxonomic scope" value="Eukaryota"/>
</dbReference>
<dbReference type="GO" id="GO:0006508">
    <property type="term" value="P:proteolysis"/>
    <property type="evidence" value="ECO:0007669"/>
    <property type="project" value="UniProtKB-KW"/>
</dbReference>
<dbReference type="PRINTS" id="PR00765">
    <property type="entry name" value="CRBOXYPTASEA"/>
</dbReference>
<evidence type="ECO:0000256" key="9">
    <source>
        <dbReference type="ARBA" id="ARBA00023049"/>
    </source>
</evidence>
<dbReference type="InterPro" id="IPR057246">
    <property type="entry name" value="CARBOXYPEPT_ZN_1"/>
</dbReference>
<evidence type="ECO:0000256" key="11">
    <source>
        <dbReference type="PROSITE-ProRule" id="PRU01379"/>
    </source>
</evidence>
<feature type="chain" id="PRO_5004590539" description="Peptidase M14 domain-containing protein" evidence="12">
    <location>
        <begin position="19"/>
        <end position="425"/>
    </location>
</feature>
<evidence type="ECO:0000256" key="1">
    <source>
        <dbReference type="ARBA" id="ARBA00001947"/>
    </source>
</evidence>
<dbReference type="SMART" id="SM00631">
    <property type="entry name" value="Zn_pept"/>
    <property type="match status" value="1"/>
</dbReference>
<dbReference type="GO" id="GO:0005615">
    <property type="term" value="C:extracellular space"/>
    <property type="evidence" value="ECO:0007669"/>
    <property type="project" value="TreeGrafter"/>
</dbReference>
<dbReference type="PhylomeDB" id="T1JFH7"/>
<evidence type="ECO:0000313" key="15">
    <source>
        <dbReference type="Proteomes" id="UP000014500"/>
    </source>
</evidence>
<evidence type="ECO:0000256" key="7">
    <source>
        <dbReference type="ARBA" id="ARBA00022801"/>
    </source>
</evidence>
<dbReference type="InterPro" id="IPR000834">
    <property type="entry name" value="Peptidase_M14"/>
</dbReference>
<dbReference type="PROSITE" id="PS00132">
    <property type="entry name" value="CARBOXYPEPT_ZN_1"/>
    <property type="match status" value="1"/>
</dbReference>
<evidence type="ECO:0000256" key="10">
    <source>
        <dbReference type="ARBA" id="ARBA00023157"/>
    </source>
</evidence>
<keyword evidence="8" id="KW-0862">Zinc</keyword>
<dbReference type="Pfam" id="PF02244">
    <property type="entry name" value="Propep_M14"/>
    <property type="match status" value="1"/>
</dbReference>
<keyword evidence="10" id="KW-1015">Disulfide bond</keyword>
<dbReference type="CDD" id="cd03860">
    <property type="entry name" value="M14_CP_A-B_like"/>
    <property type="match status" value="1"/>
</dbReference>
<keyword evidence="4" id="KW-0645">Protease</keyword>
<dbReference type="EnsemblMetazoa" id="SMAR012591-RA">
    <property type="protein sequence ID" value="SMAR012591-PA"/>
    <property type="gene ID" value="SMAR012591"/>
</dbReference>
<dbReference type="HOGENOM" id="CLU_019326_2_1_1"/>
<keyword evidence="9" id="KW-0482">Metalloprotease</keyword>
<sequence length="425" mass="48630">MKCLKIICWLLFVTNIRSTKFTYYGYKVLRLLPQEQSQLEKIYQLQEQLTDTVDFWTEPRFLNSTVDIMVTPNELKNIINFLQKLKIPYVIMIDDVQKMLDDDIVINDDSDHFDSRSMLEKLSWTKYHRFDEINQFLDELASAYPNIVGVITIGKTYEGRSIKIIKIGNSQSKLKKPAVWIDAGIHAREWIAPATAMYIIKKLVINYEENFKLSDGVEWYILPVVNPDGYEFSHSKQRMWRKTRSPSPDGCLGTDVNRNFGFHWNEGGSSSNGCSETFRGEKPFSEPETQAIANFILDNKKTIKLYISFHSYGQMWLTPWGYTTDLPSDYNDLISLAEKATAALSSVKGTKYTIGSSTNVLYVAAGGSDDWAKGEAGVKYAYTVELRDKGKFGFTLPTKQILPTVEETWEAIKVLGTEISMLYQV</sequence>
<feature type="domain" description="Peptidase M14" evidence="13">
    <location>
        <begin position="126"/>
        <end position="419"/>
    </location>
</feature>
<evidence type="ECO:0000256" key="8">
    <source>
        <dbReference type="ARBA" id="ARBA00022833"/>
    </source>
</evidence>
<dbReference type="Pfam" id="PF00246">
    <property type="entry name" value="Peptidase_M14"/>
    <property type="match status" value="1"/>
</dbReference>
<feature type="active site" description="Proton donor/acceptor" evidence="11">
    <location>
        <position position="385"/>
    </location>
</feature>
<evidence type="ECO:0000313" key="14">
    <source>
        <dbReference type="EnsemblMetazoa" id="SMAR012591-PA"/>
    </source>
</evidence>
<evidence type="ECO:0000256" key="4">
    <source>
        <dbReference type="ARBA" id="ARBA00022670"/>
    </source>
</evidence>
<dbReference type="OMA" id="SDDYAFY"/>
<keyword evidence="5" id="KW-0479">Metal-binding</keyword>
<dbReference type="FunFam" id="3.30.70.340:FF:000001">
    <property type="entry name" value="Carboxypeptidase A5"/>
    <property type="match status" value="1"/>
</dbReference>
<dbReference type="SUPFAM" id="SSF53187">
    <property type="entry name" value="Zn-dependent exopeptidases"/>
    <property type="match status" value="1"/>
</dbReference>
<comment type="cofactor">
    <cofactor evidence="1">
        <name>Zn(2+)</name>
        <dbReference type="ChEBI" id="CHEBI:29105"/>
    </cofactor>
</comment>
<dbReference type="InterPro" id="IPR003146">
    <property type="entry name" value="M14A_act_pep"/>
</dbReference>
<dbReference type="FunFam" id="3.40.630.10:FF:000001">
    <property type="entry name" value="Carboxypeptidase B"/>
    <property type="match status" value="1"/>
</dbReference>
<dbReference type="Proteomes" id="UP000014500">
    <property type="component" value="Unassembled WGS sequence"/>
</dbReference>
<dbReference type="AlphaFoldDB" id="T1JFH7"/>
<reference evidence="15" key="1">
    <citation type="submission" date="2011-05" db="EMBL/GenBank/DDBJ databases">
        <authorList>
            <person name="Richards S.R."/>
            <person name="Qu J."/>
            <person name="Jiang H."/>
            <person name="Jhangiani S.N."/>
            <person name="Agravi P."/>
            <person name="Goodspeed R."/>
            <person name="Gross S."/>
            <person name="Mandapat C."/>
            <person name="Jackson L."/>
            <person name="Mathew T."/>
            <person name="Pu L."/>
            <person name="Thornton R."/>
            <person name="Saada N."/>
            <person name="Wilczek-Boney K.B."/>
            <person name="Lee S."/>
            <person name="Kovar C."/>
            <person name="Wu Y."/>
            <person name="Scherer S.E."/>
            <person name="Worley K.C."/>
            <person name="Muzny D.M."/>
            <person name="Gibbs R."/>
        </authorList>
    </citation>
    <scope>NUCLEOTIDE SEQUENCE</scope>
    <source>
        <strain evidence="15">Brora</strain>
    </source>
</reference>
<dbReference type="Gene3D" id="3.40.630.10">
    <property type="entry name" value="Zn peptidases"/>
    <property type="match status" value="1"/>
</dbReference>
<dbReference type="InterPro" id="IPR036990">
    <property type="entry name" value="M14A-like_propep"/>
</dbReference>
<feature type="signal peptide" evidence="12">
    <location>
        <begin position="1"/>
        <end position="18"/>
    </location>
</feature>
<proteinExistence type="inferred from homology"/>